<evidence type="ECO:0000256" key="1">
    <source>
        <dbReference type="SAM" id="MobiDB-lite"/>
    </source>
</evidence>
<keyword evidence="4" id="KW-1185">Reference proteome</keyword>
<feature type="region of interest" description="Disordered" evidence="1">
    <location>
        <begin position="1"/>
        <end position="24"/>
    </location>
</feature>
<dbReference type="InterPro" id="IPR033806">
    <property type="entry name" value="CDI_toxin_Bp1026b-like"/>
</dbReference>
<reference evidence="3 4" key="1">
    <citation type="submission" date="2023-10" db="EMBL/GenBank/DDBJ databases">
        <title>Whole Genome based description of the genera Actinobaculum and Actinotignum reveals a complex phylogenetic relationship within the species included in the genus Actinotignum.</title>
        <authorList>
            <person name="Jensen C.S."/>
            <person name="Dargis R."/>
            <person name="Kemp M."/>
            <person name="Christensen J.J."/>
        </authorList>
    </citation>
    <scope>NUCLEOTIDE SEQUENCE [LARGE SCALE GENOMIC DNA]</scope>
    <source>
        <strain evidence="3 4">SLA_B974</strain>
    </source>
</reference>
<dbReference type="Gene3D" id="3.40.1350.120">
    <property type="match status" value="1"/>
</dbReference>
<dbReference type="Pfam" id="PF18451">
    <property type="entry name" value="CdiA_C"/>
    <property type="match status" value="1"/>
</dbReference>
<dbReference type="EMBL" id="JAWNGA010000015">
    <property type="protein sequence ID" value="MDY5133643.1"/>
    <property type="molecule type" value="Genomic_DNA"/>
</dbReference>
<evidence type="ECO:0000259" key="2">
    <source>
        <dbReference type="Pfam" id="PF18451"/>
    </source>
</evidence>
<name>A0ABU5GDF1_9ACTO</name>
<gene>
    <name evidence="3" type="ORF">R6G86_07805</name>
</gene>
<feature type="domain" description="tRNA nuclease CdiA C-terminal" evidence="2">
    <location>
        <begin position="48"/>
        <end position="123"/>
    </location>
</feature>
<dbReference type="CDD" id="cd13442">
    <property type="entry name" value="CDI_toxin_Bp1026b-like"/>
    <property type="match status" value="1"/>
</dbReference>
<comment type="caution">
    <text evidence="3">The sequence shown here is derived from an EMBL/GenBank/DDBJ whole genome shotgun (WGS) entry which is preliminary data.</text>
</comment>
<sequence>MKSGKLAGRKGSVSGSPEWEHEKRTAEKLAKHGLDFSFNQLKYGEGVKNPDVKIFGEVWEFKSPKGSSEKSTIDSQFKRGKKQASRLVIDLERCGLPDELAVSQIERRFYGGTKLEKIIVIDKKVIYINMTG</sequence>
<proteinExistence type="predicted"/>
<accession>A0ABU5GDF1</accession>
<evidence type="ECO:0000313" key="3">
    <source>
        <dbReference type="EMBL" id="MDY5133643.1"/>
    </source>
</evidence>
<dbReference type="RefSeq" id="WP_022865808.1">
    <property type="nucleotide sequence ID" value="NZ_JAWNGA010000015.1"/>
</dbReference>
<organism evidence="3 4">
    <name type="scientific">Actinotignum urinale</name>
    <dbReference type="NCBI Taxonomy" id="190146"/>
    <lineage>
        <taxon>Bacteria</taxon>
        <taxon>Bacillati</taxon>
        <taxon>Actinomycetota</taxon>
        <taxon>Actinomycetes</taxon>
        <taxon>Actinomycetales</taxon>
        <taxon>Actinomycetaceae</taxon>
        <taxon>Actinotignum</taxon>
    </lineage>
</organism>
<dbReference type="InterPro" id="IPR040559">
    <property type="entry name" value="CdiA_C"/>
</dbReference>
<evidence type="ECO:0000313" key="4">
    <source>
        <dbReference type="Proteomes" id="UP001275049"/>
    </source>
</evidence>
<dbReference type="Proteomes" id="UP001275049">
    <property type="component" value="Unassembled WGS sequence"/>
</dbReference>
<protein>
    <recommendedName>
        <fullName evidence="2">tRNA nuclease CdiA C-terminal domain-containing protein</fullName>
    </recommendedName>
</protein>